<sequence>MSHSPLSPLTEKKSGIRTKHFLIFIGIVAVLWIIFAFLYLASSTYAKDKLEDGAQAYLSEASGQDPAYENASLVDSQDDGNYTYVIMELTDGRHAFVCFETNWSSFGRYQPIAGRIPLVNDQQSSADIHTFVYKKDDMVIYSIFGPNKTDLEALNMYVYSSTNGQLLDSKQYDTAGEEYLLCTYRVRVHDETGIQIKTNIDDLIG</sequence>
<dbReference type="RefSeq" id="WP_090264572.1">
    <property type="nucleotide sequence ID" value="NZ_AP023321.1"/>
</dbReference>
<accession>A0A7I8D2P9</accession>
<evidence type="ECO:0000313" key="2">
    <source>
        <dbReference type="EMBL" id="BCI61100.1"/>
    </source>
</evidence>
<protein>
    <submittedName>
        <fullName evidence="2">Uncharacterized protein</fullName>
    </submittedName>
</protein>
<dbReference type="Proteomes" id="UP000593890">
    <property type="component" value="Chromosome"/>
</dbReference>
<name>A0A7I8D2P9_9FIRM</name>
<evidence type="ECO:0000313" key="3">
    <source>
        <dbReference type="Proteomes" id="UP000593890"/>
    </source>
</evidence>
<feature type="transmembrane region" description="Helical" evidence="1">
    <location>
        <begin position="21"/>
        <end position="41"/>
    </location>
</feature>
<evidence type="ECO:0000256" key="1">
    <source>
        <dbReference type="SAM" id="Phobius"/>
    </source>
</evidence>
<keyword evidence="1" id="KW-0472">Membrane</keyword>
<gene>
    <name evidence="2" type="ORF">C12CBH8_17390</name>
</gene>
<organism evidence="2 3">
    <name type="scientific">Solibaculum mannosilyticum</name>
    <dbReference type="NCBI Taxonomy" id="2780922"/>
    <lineage>
        <taxon>Bacteria</taxon>
        <taxon>Bacillati</taxon>
        <taxon>Bacillota</taxon>
        <taxon>Clostridia</taxon>
        <taxon>Eubacteriales</taxon>
        <taxon>Oscillospiraceae</taxon>
        <taxon>Solibaculum</taxon>
    </lineage>
</organism>
<dbReference type="AlphaFoldDB" id="A0A7I8D2P9"/>
<proteinExistence type="predicted"/>
<reference evidence="3" key="1">
    <citation type="submission" date="2020-07" db="EMBL/GenBank/DDBJ databases">
        <title>Complete genome sequencing of Clostridia bacterium strain 12CBH8.</title>
        <authorList>
            <person name="Sakamoto M."/>
            <person name="Murakami T."/>
            <person name="Mori H."/>
        </authorList>
    </citation>
    <scope>NUCLEOTIDE SEQUENCE [LARGE SCALE GENOMIC DNA]</scope>
    <source>
        <strain evidence="3">12CBH8</strain>
    </source>
</reference>
<dbReference type="KEGG" id="sman:C12CBH8_17390"/>
<keyword evidence="3" id="KW-1185">Reference proteome</keyword>
<keyword evidence="1" id="KW-0812">Transmembrane</keyword>
<keyword evidence="1" id="KW-1133">Transmembrane helix</keyword>
<dbReference type="EMBL" id="AP023321">
    <property type="protein sequence ID" value="BCI61100.1"/>
    <property type="molecule type" value="Genomic_DNA"/>
</dbReference>